<name>A0A420SUB5_GIBIN</name>
<keyword evidence="1" id="KW-0677">Repeat</keyword>
<dbReference type="Pfam" id="PF00400">
    <property type="entry name" value="WD40"/>
    <property type="match status" value="2"/>
</dbReference>
<feature type="chain" id="PRO_5019171848" description="Nephrocystin 3-like N-terminal domain-containing protein" evidence="3">
    <location>
        <begin position="18"/>
        <end position="1622"/>
    </location>
</feature>
<feature type="repeat" description="WD" evidence="2">
    <location>
        <begin position="1293"/>
        <end position="1321"/>
    </location>
</feature>
<dbReference type="Pfam" id="PF24883">
    <property type="entry name" value="NPHP3_N"/>
    <property type="match status" value="1"/>
</dbReference>
<dbReference type="Gene3D" id="3.40.50.300">
    <property type="entry name" value="P-loop containing nucleotide triphosphate hydrolases"/>
    <property type="match status" value="1"/>
</dbReference>
<evidence type="ECO:0000256" key="1">
    <source>
        <dbReference type="ARBA" id="ARBA00022737"/>
    </source>
</evidence>
<dbReference type="InterPro" id="IPR015943">
    <property type="entry name" value="WD40/YVTN_repeat-like_dom_sf"/>
</dbReference>
<dbReference type="InterPro" id="IPR056884">
    <property type="entry name" value="NPHP3-like_N"/>
</dbReference>
<dbReference type="SUPFAM" id="SSF52540">
    <property type="entry name" value="P-loop containing nucleoside triphosphate hydrolases"/>
    <property type="match status" value="1"/>
</dbReference>
<dbReference type="InterPro" id="IPR011047">
    <property type="entry name" value="Quinoprotein_ADH-like_sf"/>
</dbReference>
<gene>
    <name evidence="5" type="ORF">BFJ72_g10356</name>
</gene>
<evidence type="ECO:0000313" key="6">
    <source>
        <dbReference type="Proteomes" id="UP000283569"/>
    </source>
</evidence>
<dbReference type="SMART" id="SM00320">
    <property type="entry name" value="WD40"/>
    <property type="match status" value="5"/>
</dbReference>
<dbReference type="InterPro" id="IPR001680">
    <property type="entry name" value="WD40_rpt"/>
</dbReference>
<dbReference type="EMBL" id="MRDB01000042">
    <property type="protein sequence ID" value="RKL32856.1"/>
    <property type="molecule type" value="Genomic_DNA"/>
</dbReference>
<keyword evidence="2" id="KW-0853">WD repeat</keyword>
<keyword evidence="3" id="KW-0732">Signal</keyword>
<dbReference type="SUPFAM" id="SSF50998">
    <property type="entry name" value="Quinoprotein alcohol dehydrogenase-like"/>
    <property type="match status" value="1"/>
</dbReference>
<feature type="signal peptide" evidence="3">
    <location>
        <begin position="1"/>
        <end position="17"/>
    </location>
</feature>
<dbReference type="InterPro" id="IPR011044">
    <property type="entry name" value="Quino_amine_DH_bsu"/>
</dbReference>
<dbReference type="PROSITE" id="PS50082">
    <property type="entry name" value="WD_REPEATS_2"/>
    <property type="match status" value="1"/>
</dbReference>
<dbReference type="SUPFAM" id="SSF50969">
    <property type="entry name" value="YVTN repeat-like/Quinoprotein amine dehydrogenase"/>
    <property type="match status" value="1"/>
</dbReference>
<feature type="domain" description="Nephrocystin 3-like N-terminal" evidence="4">
    <location>
        <begin position="475"/>
        <end position="629"/>
    </location>
</feature>
<organism evidence="5 6">
    <name type="scientific">Gibberella intermedia</name>
    <name type="common">Bulb rot disease fungus</name>
    <name type="synonym">Fusarium proliferatum</name>
    <dbReference type="NCBI Taxonomy" id="948311"/>
    <lineage>
        <taxon>Eukaryota</taxon>
        <taxon>Fungi</taxon>
        <taxon>Dikarya</taxon>
        <taxon>Ascomycota</taxon>
        <taxon>Pezizomycotina</taxon>
        <taxon>Sordariomycetes</taxon>
        <taxon>Hypocreomycetidae</taxon>
        <taxon>Hypocreales</taxon>
        <taxon>Nectriaceae</taxon>
        <taxon>Fusarium</taxon>
        <taxon>Fusarium fujikuroi species complex</taxon>
    </lineage>
</organism>
<proteinExistence type="predicted"/>
<sequence length="1622" mass="181902">MARFILILAALATAAFASATADKALEKTPVKVTEVTYKVGEVVQCITLSHLQALGHTFTNLNGTGDYKLPEIPTTYINDPTACIPESLFDQYFEPIVAISKEQNLLESFDAEKFHSRDLEVRARNCPQIKDAALGRGESAALLPAIAPSTSVSSVNIAATIDLSPEDVPVGSSTQRSQHGINASTTDYECPDQQAQFQELWKEAILTIKESKDGNELAETFEILDQASTKDSEFSLSVLISKLEAAMKRVGMQKKLAEAMETIIPHLNRFAVVGDIAVSTNPNPAALPWAAMRFLLLNLTAGEEIRAKVDQGITEIIILVFECSVYHELYLTASASSDLAVDTNLRKKIIDALSQCIKLLGFALRRQKKAARALTDAFRLEDFSGYLKDLSVAKDRVHNAGLLCEMHHSSHARDHLKLVCGLMIEMRLEYSQRAEEKVKAQLIDLLIDPKDVFDHIYYPPDSFCLEGTRVQVLKDIEEWASDPQSPTICWLPGLAGTGKSTISRTVSRNLKGRTLSASFVFKKGAGSRGSGQHLFAVLAYQLALQFPPIRPHILQIVKDDHSLAMTPIRIQWQKLIVNPLVKLQDEGLVKPVVFVLDALDECDEQDRGEILRLLLTTCPEVLRVFLTSRPELDIMGHFIDEPLHREIVLHKLEIRTIENDFCVFLRQSLERFVVEHNRTHRQKHLQLPSDWPGDARSRLLLDKALPLFIAAATFVRMIRDRHWARSPDYKIDFIIDKSSRVNSEYDALYKPVLSLIQSGAPDDDLHEFKRNFMDIIGSLILLASPLPIRSLAELLGIDAWAVSSQIDALRSVIDVPEDDSPLQLFHLSFRDYILSTSAGDLQVDEEKTHASLANRCLKLMRRTLKADICRLRTPGKRLSDVETSVISQCLPPEIQYATLYWVHHLKASGKRIREEDDAYIFFKGFFTNWLEVICLLRKIDHSFLMLEDLQSIVDETSGAQVLQFIQDSFKFITYFRAGIEQHPLQLYHSGAIFSPKASIAPSPLDRRQYPDYITVPSNIDPNWPQSQTVDVLEWLAQISFLPDNKLASICYQGQIRIWDQRSCSCIHNLGQGLRWDCIPVLSWYGSKTVAAGCPEMIKIWNLDTSVCVRNLILERCSGIKAIAFSDDGRFLCSVCDRDVECVMLIHCLEKEECIYDFDIPGKPSPVLLSPQGQWIATIVKESMFLSRWDPFTTPTWTVLGHQLEDDILCFSNDGTMVASLSSKSKSVKIWSTESNKCLHAHNFEKPIVPGHLSLTKGWLVITLDEYQTAVLDMKTGAVSKSFRSEFQVGPIISDDGTLLAGQSHDGAIRIWDLTSGALTEKSHWEAMGIDLITPIANDNTILSHNAGVVKLWDLQSGSCKETLEPEAPLIDQILIAAAANTSTFAILKRPMIEVWSIDPLRHLKTLERELSLVERGYCCLVISANGRRLAISPDLCSIEVWNVVDGLLEHKIDTPFMHFPCIVFSPDGAKIAYYLGESIEIRSLPGLETLTITTDVSPEVPYLRSLTFHGGWLIGINMNTQVQVWDASTGESLFLSQPYPELRASNFPYSFLSTDAIARSFHGGMEDLEPYYIGQEPPWLMKNGEKLLWLPPDYRPQSVYVSGTTMVLGTYSGRVLFLYLKE</sequence>
<comment type="caution">
    <text evidence="5">The sequence shown here is derived from an EMBL/GenBank/DDBJ whole genome shotgun (WGS) entry which is preliminary data.</text>
</comment>
<dbReference type="InterPro" id="IPR027417">
    <property type="entry name" value="P-loop_NTPase"/>
</dbReference>
<evidence type="ECO:0000256" key="3">
    <source>
        <dbReference type="SAM" id="SignalP"/>
    </source>
</evidence>
<dbReference type="Proteomes" id="UP000283569">
    <property type="component" value="Unassembled WGS sequence"/>
</dbReference>
<accession>A0A420SUB5</accession>
<evidence type="ECO:0000313" key="5">
    <source>
        <dbReference type="EMBL" id="RKL32856.1"/>
    </source>
</evidence>
<evidence type="ECO:0000259" key="4">
    <source>
        <dbReference type="Pfam" id="PF24883"/>
    </source>
</evidence>
<dbReference type="PANTHER" id="PTHR10039">
    <property type="entry name" value="AMELOGENIN"/>
    <property type="match status" value="1"/>
</dbReference>
<dbReference type="PANTHER" id="PTHR10039:SF17">
    <property type="entry name" value="FUNGAL STAND N-TERMINAL GOODBYE DOMAIN-CONTAINING PROTEIN-RELATED"/>
    <property type="match status" value="1"/>
</dbReference>
<protein>
    <recommendedName>
        <fullName evidence="4">Nephrocystin 3-like N-terminal domain-containing protein</fullName>
    </recommendedName>
</protein>
<dbReference type="Gene3D" id="2.130.10.10">
    <property type="entry name" value="YVTN repeat-like/Quinoprotein amine dehydrogenase"/>
    <property type="match status" value="3"/>
</dbReference>
<evidence type="ECO:0000256" key="2">
    <source>
        <dbReference type="PROSITE-ProRule" id="PRU00221"/>
    </source>
</evidence>
<reference evidence="5 6" key="1">
    <citation type="journal article" date="2018" name="Sci. Rep.">
        <title>Characterisation of pathogen-specific regions and novel effector candidates in Fusarium oxysporum f. sp. cepae.</title>
        <authorList>
            <person name="Armitage A.D."/>
            <person name="Taylor A."/>
            <person name="Sobczyk M.K."/>
            <person name="Baxter L."/>
            <person name="Greenfield B.P."/>
            <person name="Bates H.J."/>
            <person name="Wilson F."/>
            <person name="Jackson A.C."/>
            <person name="Ott S."/>
            <person name="Harrison R.J."/>
            <person name="Clarkson J.P."/>
        </authorList>
    </citation>
    <scope>NUCLEOTIDE SEQUENCE [LARGE SCALE GENOMIC DNA]</scope>
    <source>
        <strain evidence="5 6">Fp_A8</strain>
    </source>
</reference>